<name>A0AAW1P3U4_9CHLO</name>
<keyword evidence="7" id="KW-1185">Reference proteome</keyword>
<dbReference type="SMART" id="SM00195">
    <property type="entry name" value="DSPc"/>
    <property type="match status" value="1"/>
</dbReference>
<dbReference type="AlphaFoldDB" id="A0AAW1P3U4"/>
<evidence type="ECO:0000256" key="4">
    <source>
        <dbReference type="ARBA" id="ARBA00022912"/>
    </source>
</evidence>
<comment type="similarity">
    <text evidence="1">Belongs to the protein-tyrosine phosphatase family. Non-receptor class dual specificity subfamily.</text>
</comment>
<dbReference type="InterPro" id="IPR000340">
    <property type="entry name" value="Dual-sp_phosphatase_cat-dom"/>
</dbReference>
<dbReference type="PANTHER" id="PTHR10159:SF519">
    <property type="entry name" value="DUAL SPECIFICITY PROTEIN PHOSPHATASE MPK3"/>
    <property type="match status" value="1"/>
</dbReference>
<dbReference type="Gene3D" id="3.90.190.10">
    <property type="entry name" value="Protein tyrosine phosphatase superfamily"/>
    <property type="match status" value="1"/>
</dbReference>
<evidence type="ECO:0000259" key="5">
    <source>
        <dbReference type="SMART" id="SM00195"/>
    </source>
</evidence>
<dbReference type="PANTHER" id="PTHR10159">
    <property type="entry name" value="DUAL SPECIFICITY PROTEIN PHOSPHATASE"/>
    <property type="match status" value="1"/>
</dbReference>
<comment type="caution">
    <text evidence="6">The sequence shown here is derived from an EMBL/GenBank/DDBJ whole genome shotgun (WGS) entry which is preliminary data.</text>
</comment>
<reference evidence="6 7" key="1">
    <citation type="journal article" date="2024" name="Nat. Commun.">
        <title>Phylogenomics reveals the evolutionary origins of lichenization in chlorophyte algae.</title>
        <authorList>
            <person name="Puginier C."/>
            <person name="Libourel C."/>
            <person name="Otte J."/>
            <person name="Skaloud P."/>
            <person name="Haon M."/>
            <person name="Grisel S."/>
            <person name="Petersen M."/>
            <person name="Berrin J.G."/>
            <person name="Delaux P.M."/>
            <person name="Dal Grande F."/>
            <person name="Keller J."/>
        </authorList>
    </citation>
    <scope>NUCLEOTIDE SEQUENCE [LARGE SCALE GENOMIC DNA]</scope>
    <source>
        <strain evidence="6 7">SAG 2043</strain>
    </source>
</reference>
<dbReference type="SUPFAM" id="SSF52799">
    <property type="entry name" value="(Phosphotyrosine protein) phosphatases II"/>
    <property type="match status" value="1"/>
</dbReference>
<evidence type="ECO:0000313" key="6">
    <source>
        <dbReference type="EMBL" id="KAK9804708.1"/>
    </source>
</evidence>
<protein>
    <recommendedName>
        <fullName evidence="2">protein-tyrosine-phosphatase</fullName>
        <ecNumber evidence="2">3.1.3.48</ecNumber>
    </recommendedName>
</protein>
<dbReference type="GO" id="GO:0005737">
    <property type="term" value="C:cytoplasm"/>
    <property type="evidence" value="ECO:0007669"/>
    <property type="project" value="TreeGrafter"/>
</dbReference>
<dbReference type="InterPro" id="IPR029021">
    <property type="entry name" value="Prot-tyrosine_phosphatase-like"/>
</dbReference>
<evidence type="ECO:0000256" key="1">
    <source>
        <dbReference type="ARBA" id="ARBA00008601"/>
    </source>
</evidence>
<evidence type="ECO:0000256" key="2">
    <source>
        <dbReference type="ARBA" id="ARBA00013064"/>
    </source>
</evidence>
<dbReference type="InterPro" id="IPR020422">
    <property type="entry name" value="TYR_PHOSPHATASE_DUAL_dom"/>
</dbReference>
<dbReference type="Proteomes" id="UP001489004">
    <property type="component" value="Unassembled WGS sequence"/>
</dbReference>
<sequence length="168" mass="18454">MGKGAEPVILAGHGRRSPSAVAAACHQAELDAEVERLRKQLALKASRGKLLSLKDDKIPDKVLEGLYIGSIGAARSLDALPESLRLTPVLNAHRAIFYRSLQIYQEGSATLVLAYLITYEHMTLEAAMELLRSVRPVVRPNSGFMQQLLEYSKQLGRPGDLEAVQEFC</sequence>
<evidence type="ECO:0000256" key="3">
    <source>
        <dbReference type="ARBA" id="ARBA00022801"/>
    </source>
</evidence>
<organism evidence="6 7">
    <name type="scientific">[Myrmecia] bisecta</name>
    <dbReference type="NCBI Taxonomy" id="41462"/>
    <lineage>
        <taxon>Eukaryota</taxon>
        <taxon>Viridiplantae</taxon>
        <taxon>Chlorophyta</taxon>
        <taxon>core chlorophytes</taxon>
        <taxon>Trebouxiophyceae</taxon>
        <taxon>Trebouxiales</taxon>
        <taxon>Trebouxiaceae</taxon>
        <taxon>Myrmecia</taxon>
    </lineage>
</organism>
<dbReference type="EMBL" id="JALJOR010000017">
    <property type="protein sequence ID" value="KAK9804708.1"/>
    <property type="molecule type" value="Genomic_DNA"/>
</dbReference>
<dbReference type="EC" id="3.1.3.48" evidence="2"/>
<keyword evidence="4" id="KW-0904">Protein phosphatase</keyword>
<dbReference type="Pfam" id="PF00782">
    <property type="entry name" value="DSPc"/>
    <property type="match status" value="1"/>
</dbReference>
<evidence type="ECO:0000313" key="7">
    <source>
        <dbReference type="Proteomes" id="UP001489004"/>
    </source>
</evidence>
<proteinExistence type="inferred from homology"/>
<accession>A0AAW1P3U4</accession>
<dbReference type="GO" id="GO:0043409">
    <property type="term" value="P:negative regulation of MAPK cascade"/>
    <property type="evidence" value="ECO:0007669"/>
    <property type="project" value="TreeGrafter"/>
</dbReference>
<gene>
    <name evidence="6" type="ORF">WJX72_001127</name>
</gene>
<dbReference type="CDD" id="cd14498">
    <property type="entry name" value="DSP"/>
    <property type="match status" value="1"/>
</dbReference>
<dbReference type="GO" id="GO:0004725">
    <property type="term" value="F:protein tyrosine phosphatase activity"/>
    <property type="evidence" value="ECO:0007669"/>
    <property type="project" value="UniProtKB-EC"/>
</dbReference>
<keyword evidence="3" id="KW-0378">Hydrolase</keyword>
<feature type="domain" description="Tyrosine-protein phosphatase" evidence="5">
    <location>
        <begin position="58"/>
        <end position="154"/>
    </location>
</feature>